<proteinExistence type="predicted"/>
<dbReference type="Proteomes" id="UP000712600">
    <property type="component" value="Unassembled WGS sequence"/>
</dbReference>
<dbReference type="AlphaFoldDB" id="A0A8S9NJ23"/>
<name>A0A8S9NJ23_BRACR</name>
<evidence type="ECO:0000313" key="1">
    <source>
        <dbReference type="EMBL" id="KAF3501808.1"/>
    </source>
</evidence>
<protein>
    <submittedName>
        <fullName evidence="1">Uncharacterized protein</fullName>
    </submittedName>
</protein>
<accession>A0A8S9NJ23</accession>
<organism evidence="1 2">
    <name type="scientific">Brassica cretica</name>
    <name type="common">Mustard</name>
    <dbReference type="NCBI Taxonomy" id="69181"/>
    <lineage>
        <taxon>Eukaryota</taxon>
        <taxon>Viridiplantae</taxon>
        <taxon>Streptophyta</taxon>
        <taxon>Embryophyta</taxon>
        <taxon>Tracheophyta</taxon>
        <taxon>Spermatophyta</taxon>
        <taxon>Magnoliopsida</taxon>
        <taxon>eudicotyledons</taxon>
        <taxon>Gunneridae</taxon>
        <taxon>Pentapetalae</taxon>
        <taxon>rosids</taxon>
        <taxon>malvids</taxon>
        <taxon>Brassicales</taxon>
        <taxon>Brassicaceae</taxon>
        <taxon>Brassiceae</taxon>
        <taxon>Brassica</taxon>
    </lineage>
</organism>
<evidence type="ECO:0000313" key="2">
    <source>
        <dbReference type="Proteomes" id="UP000712600"/>
    </source>
</evidence>
<gene>
    <name evidence="1" type="ORF">F2Q69_00044033</name>
</gene>
<sequence>MVSSRIVDLLEDDVTDAVLHPEMMFVAGEEPVGLRVLTYQSSITINHILNSLEEDEIQTYACLPLVRLLTSLRNLVFLEDLLDTSYLGN</sequence>
<reference evidence="1" key="1">
    <citation type="submission" date="2019-12" db="EMBL/GenBank/DDBJ databases">
        <title>Genome sequencing and annotation of Brassica cretica.</title>
        <authorList>
            <person name="Studholme D.J."/>
            <person name="Sarris P."/>
        </authorList>
    </citation>
    <scope>NUCLEOTIDE SEQUENCE</scope>
    <source>
        <strain evidence="1">PFS-109/04</strain>
        <tissue evidence="1">Leaf</tissue>
    </source>
</reference>
<dbReference type="EMBL" id="QGKX02001621">
    <property type="protein sequence ID" value="KAF3501808.1"/>
    <property type="molecule type" value="Genomic_DNA"/>
</dbReference>
<comment type="caution">
    <text evidence="1">The sequence shown here is derived from an EMBL/GenBank/DDBJ whole genome shotgun (WGS) entry which is preliminary data.</text>
</comment>